<evidence type="ECO:0000256" key="1">
    <source>
        <dbReference type="SAM" id="MobiDB-lite"/>
    </source>
</evidence>
<keyword evidence="3" id="KW-1185">Reference proteome</keyword>
<dbReference type="EMBL" id="LIAE01010351">
    <property type="protein sequence ID" value="PAV62668.1"/>
    <property type="molecule type" value="Genomic_DNA"/>
</dbReference>
<organism evidence="2 3">
    <name type="scientific">Diploscapter pachys</name>
    <dbReference type="NCBI Taxonomy" id="2018661"/>
    <lineage>
        <taxon>Eukaryota</taxon>
        <taxon>Metazoa</taxon>
        <taxon>Ecdysozoa</taxon>
        <taxon>Nematoda</taxon>
        <taxon>Chromadorea</taxon>
        <taxon>Rhabditida</taxon>
        <taxon>Rhabditina</taxon>
        <taxon>Rhabditomorpha</taxon>
        <taxon>Rhabditoidea</taxon>
        <taxon>Rhabditidae</taxon>
        <taxon>Diploscapter</taxon>
    </lineage>
</organism>
<comment type="caution">
    <text evidence="2">The sequence shown here is derived from an EMBL/GenBank/DDBJ whole genome shotgun (WGS) entry which is preliminary data.</text>
</comment>
<gene>
    <name evidence="2" type="ORF">WR25_20402</name>
</gene>
<evidence type="ECO:0000313" key="2">
    <source>
        <dbReference type="EMBL" id="PAV62668.1"/>
    </source>
</evidence>
<proteinExistence type="predicted"/>
<feature type="compositionally biased region" description="Basic and acidic residues" evidence="1">
    <location>
        <begin position="70"/>
        <end position="79"/>
    </location>
</feature>
<sequence length="79" mass="8623">MTAAVTAHRHSSVDICALLDGVDSKEAAGCWPGKRVPRARESSRLCSEHLPKRAIAKRGKSSGLAVTPRRQIEQLEMSR</sequence>
<accession>A0A2A2JLU5</accession>
<feature type="region of interest" description="Disordered" evidence="1">
    <location>
        <begin position="56"/>
        <end position="79"/>
    </location>
</feature>
<dbReference type="Proteomes" id="UP000218231">
    <property type="component" value="Unassembled WGS sequence"/>
</dbReference>
<evidence type="ECO:0000313" key="3">
    <source>
        <dbReference type="Proteomes" id="UP000218231"/>
    </source>
</evidence>
<dbReference type="AlphaFoldDB" id="A0A2A2JLU5"/>
<protein>
    <submittedName>
        <fullName evidence="2">Uncharacterized protein</fullName>
    </submittedName>
</protein>
<reference evidence="2 3" key="1">
    <citation type="journal article" date="2017" name="Curr. Biol.">
        <title>Genome architecture and evolution of a unichromosomal asexual nematode.</title>
        <authorList>
            <person name="Fradin H."/>
            <person name="Zegar C."/>
            <person name="Gutwein M."/>
            <person name="Lucas J."/>
            <person name="Kovtun M."/>
            <person name="Corcoran D."/>
            <person name="Baugh L.R."/>
            <person name="Kiontke K."/>
            <person name="Gunsalus K."/>
            <person name="Fitch D.H."/>
            <person name="Piano F."/>
        </authorList>
    </citation>
    <scope>NUCLEOTIDE SEQUENCE [LARGE SCALE GENOMIC DNA]</scope>
    <source>
        <strain evidence="2">PF1309</strain>
    </source>
</reference>
<name>A0A2A2JLU5_9BILA</name>